<proteinExistence type="predicted"/>
<dbReference type="EMBL" id="WEGK01000013">
    <property type="protein sequence ID" value="MQY22453.1"/>
    <property type="molecule type" value="Genomic_DNA"/>
</dbReference>
<dbReference type="RefSeq" id="WP_153414025.1">
    <property type="nucleotide sequence ID" value="NZ_WEGK01000013.1"/>
</dbReference>
<evidence type="ECO:0000313" key="2">
    <source>
        <dbReference type="Proteomes" id="UP000438448"/>
    </source>
</evidence>
<comment type="caution">
    <text evidence="1">The sequence shown here is derived from an EMBL/GenBank/DDBJ whole genome shotgun (WGS) entry which is preliminary data.</text>
</comment>
<reference evidence="1 2" key="1">
    <citation type="submission" date="2019-10" db="EMBL/GenBank/DDBJ databases">
        <title>Nocardia macrotermitis sp. nov. and Nocardia aurantia sp. nov., isolated from the gut of fungus growing-termite Macrotermes natalensis.</title>
        <authorList>
            <person name="Benndorf R."/>
            <person name="Schwitalla J."/>
            <person name="Martin K."/>
            <person name="De Beer W."/>
            <person name="Kaster A.-K."/>
            <person name="Vollmers J."/>
            <person name="Poulsen M."/>
            <person name="Beemelmanns C."/>
        </authorList>
    </citation>
    <scope>NUCLEOTIDE SEQUENCE [LARGE SCALE GENOMIC DNA]</scope>
    <source>
        <strain evidence="1 2">RB20</strain>
    </source>
</reference>
<keyword evidence="2" id="KW-1185">Reference proteome</keyword>
<dbReference type="OrthoDB" id="4561579at2"/>
<dbReference type="Proteomes" id="UP000438448">
    <property type="component" value="Unassembled WGS sequence"/>
</dbReference>
<dbReference type="AlphaFoldDB" id="A0A7K0D9L6"/>
<name>A0A7K0D9L6_9NOCA</name>
<protein>
    <submittedName>
        <fullName evidence="1">Uncharacterized protein</fullName>
    </submittedName>
</protein>
<evidence type="ECO:0000313" key="1">
    <source>
        <dbReference type="EMBL" id="MQY22453.1"/>
    </source>
</evidence>
<sequence length="77" mass="8548">MSANKTRAFEHVRAAKIEADAIDAVIDIRSRRRCVYERSGMDPVSLAVHAWAETGHVPGWDNGIDYEDTDFDGGWAA</sequence>
<organism evidence="1 2">
    <name type="scientific">Nocardia macrotermitis</name>
    <dbReference type="NCBI Taxonomy" id="2585198"/>
    <lineage>
        <taxon>Bacteria</taxon>
        <taxon>Bacillati</taxon>
        <taxon>Actinomycetota</taxon>
        <taxon>Actinomycetes</taxon>
        <taxon>Mycobacteriales</taxon>
        <taxon>Nocardiaceae</taxon>
        <taxon>Nocardia</taxon>
    </lineage>
</organism>
<accession>A0A7K0D9L6</accession>
<gene>
    <name evidence="1" type="ORF">NRB20_55680</name>
</gene>